<dbReference type="InterPro" id="IPR002575">
    <property type="entry name" value="Aminoglycoside_PTrfase"/>
</dbReference>
<dbReference type="InterPro" id="IPR011009">
    <property type="entry name" value="Kinase-like_dom_sf"/>
</dbReference>
<sequence>MKFLLNSSNIFDYLSQLGLLNLIEQPLCKIELIEAKNFNLLVTLPNSSQLLVKQERMQKQEKVIGEFYGEWRIQNLINQFPELADLQTFLPEMLHFDRDNYILVFSYLQDYQDLSKFYQKEKIFPPLIAAAIGKALGTIHRDTFNHQVYQNFLAENQENLANYHVTHLIQGLERLTPEIFATVPNDGLKFFLLYQRYDSLGQSLAELGQAFNPACLTHNDLKLNNILLNNDWESSTDNLVRFIDLERASWGDPAYDLGMLLGSYLQLWLSNLIINKSLTIEESLRLAVIPLEKIQPSIAALTQAYLRVFPDILSERPDFLERVIQFIGLALIQQIQAMIQYQKVFGNMGIVMLQVAKKLLGYPHQSMATIFGTTEIYSTSA</sequence>
<reference evidence="3" key="1">
    <citation type="submission" date="2017-05" db="EMBL/GenBank/DDBJ databases">
        <title>Physiological properties and genetic analysis related to exopolysaccharide production of fresh-water unicellular cyanobacterium Aphanothece sacrum, Suizenji Nori, that has been cultured as a food source in Japan.</title>
        <authorList>
            <person name="Kanesaki Y."/>
            <person name="Yoshikawa S."/>
            <person name="Ohki K."/>
        </authorList>
    </citation>
    <scope>NUCLEOTIDE SEQUENCE [LARGE SCALE GENOMIC DNA]</scope>
    <source>
        <strain evidence="3">FPU1</strain>
    </source>
</reference>
<organism evidence="2 3">
    <name type="scientific">Aphanothece sacrum FPU1</name>
    <dbReference type="NCBI Taxonomy" id="1920663"/>
    <lineage>
        <taxon>Bacteria</taxon>
        <taxon>Bacillati</taxon>
        <taxon>Cyanobacteriota</taxon>
        <taxon>Cyanophyceae</taxon>
        <taxon>Oscillatoriophycideae</taxon>
        <taxon>Chroococcales</taxon>
        <taxon>Aphanothecaceae</taxon>
        <taxon>Aphanothece</taxon>
    </lineage>
</organism>
<proteinExistence type="predicted"/>
<dbReference type="GO" id="GO:0004672">
    <property type="term" value="F:protein kinase activity"/>
    <property type="evidence" value="ECO:0007669"/>
    <property type="project" value="InterPro"/>
</dbReference>
<comment type="caution">
    <text evidence="2">The sequence shown here is derived from an EMBL/GenBank/DDBJ whole genome shotgun (WGS) entry which is preliminary data.</text>
</comment>
<dbReference type="OrthoDB" id="3806873at2"/>
<dbReference type="SUPFAM" id="SSF56112">
    <property type="entry name" value="Protein kinase-like (PK-like)"/>
    <property type="match status" value="1"/>
</dbReference>
<keyword evidence="3" id="KW-1185">Reference proteome</keyword>
<dbReference type="EMBL" id="BDQK01000013">
    <property type="protein sequence ID" value="GBF80647.1"/>
    <property type="molecule type" value="Genomic_DNA"/>
</dbReference>
<name>A0A401IH75_APHSA</name>
<evidence type="ECO:0000313" key="3">
    <source>
        <dbReference type="Proteomes" id="UP000287247"/>
    </source>
</evidence>
<keyword evidence="2" id="KW-0808">Transferase</keyword>
<evidence type="ECO:0000313" key="2">
    <source>
        <dbReference type="EMBL" id="GBF80647.1"/>
    </source>
</evidence>
<dbReference type="RefSeq" id="WP_124970173.1">
    <property type="nucleotide sequence ID" value="NZ_BDQK01000013.1"/>
</dbReference>
<dbReference type="InterPro" id="IPR008271">
    <property type="entry name" value="Ser/Thr_kinase_AS"/>
</dbReference>
<gene>
    <name evidence="2" type="ORF">AsFPU1_2051</name>
</gene>
<dbReference type="Gene3D" id="3.90.1200.10">
    <property type="match status" value="1"/>
</dbReference>
<dbReference type="AlphaFoldDB" id="A0A401IH75"/>
<feature type="domain" description="Aminoglycoside phosphotransferase" evidence="1">
    <location>
        <begin position="86"/>
        <end position="262"/>
    </location>
</feature>
<evidence type="ECO:0000259" key="1">
    <source>
        <dbReference type="Pfam" id="PF01636"/>
    </source>
</evidence>
<protein>
    <submittedName>
        <fullName evidence="2">Aminoglycoside phosphotransferase</fullName>
    </submittedName>
</protein>
<dbReference type="Pfam" id="PF01636">
    <property type="entry name" value="APH"/>
    <property type="match status" value="1"/>
</dbReference>
<accession>A0A401IH75</accession>
<dbReference type="PROSITE" id="PS00108">
    <property type="entry name" value="PROTEIN_KINASE_ST"/>
    <property type="match status" value="1"/>
</dbReference>
<dbReference type="Proteomes" id="UP000287247">
    <property type="component" value="Unassembled WGS sequence"/>
</dbReference>